<dbReference type="PANTHER" id="PTHR35984">
    <property type="entry name" value="PERIPLASMIC SERINE PROTEASE"/>
    <property type="match status" value="1"/>
</dbReference>
<accession>A0A087RZT6</accession>
<dbReference type="GO" id="GO:0016020">
    <property type="term" value="C:membrane"/>
    <property type="evidence" value="ECO:0007669"/>
    <property type="project" value="InterPro"/>
</dbReference>
<sequence>MVGVEIKPSELIEENRTPYQLFQAGFPNKQTLATNQNALKKVLCDYLKLILQGDKNLVAQQEKQMVLDGKKLHYLRNYYDADFEIRVNELVSRAKQDPKWIDTVLMTLVSKLMERTRLEKTHDDYMKSSNVENILKPFKKLFKMTDIPIAWGKITSQINDDNDINAFMSCIHGLDKTKGLDLILHTPGGEVGATESIVHYLIQIFGIDIRVIVPQIAMSGGTMIACSSKEILMGKQSSLGPIDPQYRGVSAQGVLSEFKKAQDDVKQDKALIPLWHSIISKYNPTLIGECQNAVKWSEGITREWLKDGMLKDENEPIPIIDRIMSTIASHDNTKSHERHISATKAKEIGLNITMIEDEQELQDAILSVHHASILSLSVGRISKIIENQNGTSMIGVYDLPK</sequence>
<gene>
    <name evidence="1" type="ORF">AAA799P11_00842</name>
</gene>
<dbReference type="PATRIC" id="fig|1502295.3.peg.809"/>
<dbReference type="AlphaFoldDB" id="A0A087RZT6"/>
<dbReference type="InterPro" id="IPR029045">
    <property type="entry name" value="ClpP/crotonase-like_dom_sf"/>
</dbReference>
<organism evidence="1 2">
    <name type="scientific">Marine Group I thaumarchaeote SCGC AAA799-P11</name>
    <dbReference type="NCBI Taxonomy" id="1502295"/>
    <lineage>
        <taxon>Archaea</taxon>
        <taxon>Nitrososphaerota</taxon>
        <taxon>Marine Group I</taxon>
    </lineage>
</organism>
<protein>
    <submittedName>
        <fullName evidence="1">Serine dehydrogenase protein</fullName>
    </submittedName>
</protein>
<evidence type="ECO:0000313" key="2">
    <source>
        <dbReference type="Proteomes" id="UP000029387"/>
    </source>
</evidence>
<dbReference type="Gene3D" id="3.90.226.10">
    <property type="entry name" value="2-enoyl-CoA Hydratase, Chain A, domain 1"/>
    <property type="match status" value="1"/>
</dbReference>
<comment type="caution">
    <text evidence="1">The sequence shown here is derived from an EMBL/GenBank/DDBJ whole genome shotgun (WGS) entry which is preliminary data.</text>
</comment>
<dbReference type="EMBL" id="JOSZ01000010">
    <property type="protein sequence ID" value="KFM18990.1"/>
    <property type="molecule type" value="Genomic_DNA"/>
</dbReference>
<dbReference type="SUPFAM" id="SSF52096">
    <property type="entry name" value="ClpP/crotonase"/>
    <property type="match status" value="1"/>
</dbReference>
<dbReference type="Pfam" id="PF01972">
    <property type="entry name" value="SDH_protease"/>
    <property type="match status" value="1"/>
</dbReference>
<dbReference type="Proteomes" id="UP000029387">
    <property type="component" value="Unassembled WGS sequence"/>
</dbReference>
<keyword evidence="2" id="KW-1185">Reference proteome</keyword>
<reference evidence="1 2" key="1">
    <citation type="submission" date="2014-06" db="EMBL/GenBank/DDBJ databases">
        <authorList>
            <person name="Ngugi D.K."/>
            <person name="Blom J."/>
            <person name="Alam I."/>
            <person name="Rashid M."/>
            <person name="Baalawi W."/>
            <person name="Zhang G."/>
            <person name="Hikmawan T."/>
            <person name="Guan Y."/>
            <person name="Antunes A."/>
            <person name="Siam R."/>
            <person name="El-Dorry H."/>
            <person name="Bajic V."/>
            <person name="Stingl U."/>
        </authorList>
    </citation>
    <scope>NUCLEOTIDE SEQUENCE [LARGE SCALE GENOMIC DNA]</scope>
    <source>
        <strain evidence="1">SCGC AAA799-P11</strain>
    </source>
</reference>
<proteinExistence type="predicted"/>
<dbReference type="PANTHER" id="PTHR35984:SF1">
    <property type="entry name" value="PERIPLASMIC SERINE PROTEASE"/>
    <property type="match status" value="1"/>
</dbReference>
<name>A0A087RZT6_9ARCH</name>
<dbReference type="InterPro" id="IPR002825">
    <property type="entry name" value="Pept_S49_ser-pept_pro"/>
</dbReference>
<evidence type="ECO:0000313" key="1">
    <source>
        <dbReference type="EMBL" id="KFM18990.1"/>
    </source>
</evidence>